<proteinExistence type="predicted"/>
<dbReference type="KEGG" id="fas:105270168"/>
<sequence>MSQKGDQSSQLSGFSGFSVIRSSSPQPQEIIQSSKQGDTEKLINDVTECEETITEAARVRLIQECLEEVANDADALPPETSSKLRHILQVQSVDKYLRIAVNIADGSQTQLLGITDVSRPELSFDEKKMVKAEVETRIQEKCQRFITKYEEFGGNIKEAMDVNRSRCRLALCRIDESLLSDWKEKLGEVCNEYQRDVMKLAELLEDWKRLKYDDVEEINVKKAETKRLQSQLAELQARLSKISCTIKMFKETPRTIAAFKSISHDLDERIAGVEGEIKKKKLLKKQYEDLQGTEYDEVLKRYLDLCATIKKEERLLEML</sequence>
<protein>
    <submittedName>
        <fullName evidence="3">Osm-3_0 protein</fullName>
    </submittedName>
    <submittedName>
        <fullName evidence="4">Osm-3_1 protein</fullName>
    </submittedName>
</protein>
<evidence type="ECO:0000256" key="1">
    <source>
        <dbReference type="SAM" id="Coils"/>
    </source>
</evidence>
<keyword evidence="1" id="KW-0175">Coiled coil</keyword>
<organism evidence="3">
    <name type="scientific">Fopius arisanus</name>
    <dbReference type="NCBI Taxonomy" id="64838"/>
    <lineage>
        <taxon>Eukaryota</taxon>
        <taxon>Metazoa</taxon>
        <taxon>Ecdysozoa</taxon>
        <taxon>Arthropoda</taxon>
        <taxon>Hexapoda</taxon>
        <taxon>Insecta</taxon>
        <taxon>Pterygota</taxon>
        <taxon>Neoptera</taxon>
        <taxon>Endopterygota</taxon>
        <taxon>Hymenoptera</taxon>
        <taxon>Apocrita</taxon>
        <taxon>Ichneumonoidea</taxon>
        <taxon>Braconidae</taxon>
        <taxon>Opiinae</taxon>
        <taxon>Fopius</taxon>
    </lineage>
</organism>
<dbReference type="EMBL" id="GBYB01001458">
    <property type="protein sequence ID" value="JAG71225.1"/>
    <property type="molecule type" value="Transcribed_RNA"/>
</dbReference>
<dbReference type="OrthoDB" id="7696867at2759"/>
<accession>A0A9R1TF43</accession>
<accession>A0A0C9QLE9</accession>
<evidence type="ECO:0000313" key="4">
    <source>
        <dbReference type="EMBL" id="JAG71225.1"/>
    </source>
</evidence>
<gene>
    <name evidence="3" type="primary">osm-3_0</name>
    <name evidence="6" type="synonym">LOC105270168</name>
    <name evidence="4" type="synonym">osm-3_1</name>
    <name evidence="4" type="ORF">g.13106</name>
    <name evidence="3" type="ORF">g.13108</name>
</gene>
<dbReference type="RefSeq" id="XP_011309229.1">
    <property type="nucleotide sequence ID" value="XM_011310927.1"/>
</dbReference>
<name>A0A0C9QLE9_9HYME</name>
<feature type="coiled-coil region" evidence="1">
    <location>
        <begin position="190"/>
        <end position="245"/>
    </location>
</feature>
<evidence type="ECO:0000313" key="5">
    <source>
        <dbReference type="Proteomes" id="UP000694866"/>
    </source>
</evidence>
<reference evidence="3" key="1">
    <citation type="submission" date="2015-01" db="EMBL/GenBank/DDBJ databases">
        <title>Transcriptome Assembly of Fopius arisanus.</title>
        <authorList>
            <person name="Geib S."/>
        </authorList>
    </citation>
    <scope>NUCLEOTIDE SEQUENCE</scope>
</reference>
<dbReference type="GeneID" id="105270168"/>
<evidence type="ECO:0000313" key="3">
    <source>
        <dbReference type="EMBL" id="JAG71224.1"/>
    </source>
</evidence>
<reference evidence="6" key="2">
    <citation type="submission" date="2025-04" db="UniProtKB">
        <authorList>
            <consortium name="RefSeq"/>
        </authorList>
    </citation>
    <scope>IDENTIFICATION</scope>
    <source>
        <strain evidence="6">USDA-PBARC FA_bdor</strain>
        <tissue evidence="6">Whole organism</tissue>
    </source>
</reference>
<feature type="region of interest" description="Disordered" evidence="2">
    <location>
        <begin position="1"/>
        <end position="37"/>
    </location>
</feature>
<dbReference type="Proteomes" id="UP000694866">
    <property type="component" value="Unplaced"/>
</dbReference>
<feature type="compositionally biased region" description="Low complexity" evidence="2">
    <location>
        <begin position="7"/>
        <end position="36"/>
    </location>
</feature>
<dbReference type="EMBL" id="GBYB01001457">
    <property type="protein sequence ID" value="JAG71224.1"/>
    <property type="molecule type" value="Transcribed_RNA"/>
</dbReference>
<evidence type="ECO:0000256" key="2">
    <source>
        <dbReference type="SAM" id="MobiDB-lite"/>
    </source>
</evidence>
<evidence type="ECO:0000313" key="6">
    <source>
        <dbReference type="RefSeq" id="XP_011309229.1"/>
    </source>
</evidence>
<keyword evidence="5" id="KW-1185">Reference proteome</keyword>
<dbReference type="AlphaFoldDB" id="A0A0C9QLE9"/>